<reference evidence="13" key="1">
    <citation type="submission" date="2021-03" db="EMBL/GenBank/DDBJ databases">
        <authorList>
            <person name="Li Z."/>
            <person name="Yang C."/>
        </authorList>
    </citation>
    <scope>NUCLEOTIDE SEQUENCE</scope>
    <source>
        <strain evidence="13">Dzin_1.0</strain>
        <tissue evidence="13">Leaf</tissue>
    </source>
</reference>
<dbReference type="GO" id="GO:0005743">
    <property type="term" value="C:mitochondrial inner membrane"/>
    <property type="evidence" value="ECO:0007669"/>
    <property type="project" value="UniProtKB-SubCell"/>
</dbReference>
<dbReference type="OrthoDB" id="405848at2759"/>
<keyword evidence="7" id="KW-0496">Mitochondrion</keyword>
<keyword evidence="9" id="KW-1015">Disulfide bond</keyword>
<keyword evidence="8" id="KW-0472">Membrane</keyword>
<keyword evidence="6" id="KW-0249">Electron transport</keyword>
<dbReference type="AlphaFoldDB" id="A0A9D5HFQ5"/>
<evidence type="ECO:0000256" key="5">
    <source>
        <dbReference type="ARBA" id="ARBA00022792"/>
    </source>
</evidence>
<keyword evidence="14" id="KW-1185">Reference proteome</keyword>
<evidence type="ECO:0000256" key="8">
    <source>
        <dbReference type="ARBA" id="ARBA00023136"/>
    </source>
</evidence>
<comment type="similarity">
    <text evidence="2">Belongs to the UQCRH/QCR6 family.</text>
</comment>
<evidence type="ECO:0000313" key="14">
    <source>
        <dbReference type="Proteomes" id="UP001085076"/>
    </source>
</evidence>
<evidence type="ECO:0000256" key="9">
    <source>
        <dbReference type="ARBA" id="ARBA00023157"/>
    </source>
</evidence>
<proteinExistence type="inferred from homology"/>
<dbReference type="GO" id="GO:0006122">
    <property type="term" value="P:mitochondrial electron transport, ubiquinol to cytochrome c"/>
    <property type="evidence" value="ECO:0007669"/>
    <property type="project" value="InterPro"/>
</dbReference>
<gene>
    <name evidence="13" type="ORF">J5N97_016774</name>
</gene>
<evidence type="ECO:0000256" key="3">
    <source>
        <dbReference type="ARBA" id="ARBA00022448"/>
    </source>
</evidence>
<dbReference type="SUPFAM" id="SSF81531">
    <property type="entry name" value="Non-heme 11 kDa protein of cytochrome bc1 complex (Ubiquinol-cytochrome c reductase)"/>
    <property type="match status" value="1"/>
</dbReference>
<feature type="domain" description="Ubiquinol-cytochrome C reductase hinge" evidence="12">
    <location>
        <begin position="115"/>
        <end position="176"/>
    </location>
</feature>
<evidence type="ECO:0000256" key="7">
    <source>
        <dbReference type="ARBA" id="ARBA00023128"/>
    </source>
</evidence>
<evidence type="ECO:0000256" key="11">
    <source>
        <dbReference type="ARBA" id="ARBA00076110"/>
    </source>
</evidence>
<name>A0A9D5HFQ5_9LILI</name>
<evidence type="ECO:0000256" key="6">
    <source>
        <dbReference type="ARBA" id="ARBA00022982"/>
    </source>
</evidence>
<comment type="caution">
    <text evidence="13">The sequence shown here is derived from an EMBL/GenBank/DDBJ whole genome shotgun (WGS) entry which is preliminary data.</text>
</comment>
<keyword evidence="3" id="KW-0813">Transport</keyword>
<sequence>MFLAADRRDVGDGLRFHSRFGFPCHAWGSPPSRQSRLLRTHSLHLRSKRSLTAATPVAIFFSPRVLGFGLPPCLGSSAISTTPKSPSLVNRLQQDHAPISNIYFGIAMADEEVVDQKKYFEDTCKPKCVRPLRAYQACIDRVKGDETGHKHCTGQYFDYWSCVDSCVAPKLFDKLK</sequence>
<keyword evidence="4" id="KW-0679">Respiratory chain</keyword>
<dbReference type="PANTHER" id="PTHR15336:SF0">
    <property type="entry name" value="CYTOCHROME B-C1 COMPLEX SUBUNIT 6, MITOCHONDRIAL"/>
    <property type="match status" value="1"/>
</dbReference>
<dbReference type="InterPro" id="IPR036811">
    <property type="entry name" value="Ubol_cytC_Rdtase_hinge_dom_sf"/>
</dbReference>
<dbReference type="PANTHER" id="PTHR15336">
    <property type="entry name" value="UBIQUINOL-CYTOCHROME C REDUCTASE COMPLEX 7.8 KDA PROTEIN"/>
    <property type="match status" value="1"/>
</dbReference>
<dbReference type="FunFam" id="1.10.287.20:FF:000001">
    <property type="entry name" value="Cytochrome b-c1 complex subunit 6"/>
    <property type="match status" value="1"/>
</dbReference>
<dbReference type="InterPro" id="IPR003422">
    <property type="entry name" value="Cyt_b-c1_6"/>
</dbReference>
<protein>
    <recommendedName>
        <fullName evidence="11">Complex III subunit VI</fullName>
    </recommendedName>
    <alternativeName>
        <fullName evidence="10">Mitochondrial hinge protein</fullName>
    </alternativeName>
</protein>
<evidence type="ECO:0000256" key="1">
    <source>
        <dbReference type="ARBA" id="ARBA00004137"/>
    </source>
</evidence>
<organism evidence="13 14">
    <name type="scientific">Dioscorea zingiberensis</name>
    <dbReference type="NCBI Taxonomy" id="325984"/>
    <lineage>
        <taxon>Eukaryota</taxon>
        <taxon>Viridiplantae</taxon>
        <taxon>Streptophyta</taxon>
        <taxon>Embryophyta</taxon>
        <taxon>Tracheophyta</taxon>
        <taxon>Spermatophyta</taxon>
        <taxon>Magnoliopsida</taxon>
        <taxon>Liliopsida</taxon>
        <taxon>Dioscoreales</taxon>
        <taxon>Dioscoreaceae</taxon>
        <taxon>Dioscorea</taxon>
    </lineage>
</organism>
<dbReference type="EMBL" id="JAGGNH010000004">
    <property type="protein sequence ID" value="KAJ0974809.1"/>
    <property type="molecule type" value="Genomic_DNA"/>
</dbReference>
<dbReference type="Gene3D" id="1.10.287.20">
    <property type="entry name" value="Ubiquinol-cytochrome C reductase hinge domain"/>
    <property type="match status" value="1"/>
</dbReference>
<dbReference type="Pfam" id="PF02320">
    <property type="entry name" value="UCR_hinge"/>
    <property type="match status" value="1"/>
</dbReference>
<dbReference type="InterPro" id="IPR023184">
    <property type="entry name" value="Ubol_cytC_Rdtase_hinge_dom"/>
</dbReference>
<dbReference type="Proteomes" id="UP001085076">
    <property type="component" value="Miscellaneous, Linkage group lg04"/>
</dbReference>
<evidence type="ECO:0000256" key="10">
    <source>
        <dbReference type="ARBA" id="ARBA00044364"/>
    </source>
</evidence>
<accession>A0A9D5HFQ5</accession>
<reference evidence="13" key="2">
    <citation type="journal article" date="2022" name="Hortic Res">
        <title>The genome of Dioscorea zingiberensis sheds light on the biosynthesis, origin and evolution of the medicinally important diosgenin saponins.</title>
        <authorList>
            <person name="Li Y."/>
            <person name="Tan C."/>
            <person name="Li Z."/>
            <person name="Guo J."/>
            <person name="Li S."/>
            <person name="Chen X."/>
            <person name="Wang C."/>
            <person name="Dai X."/>
            <person name="Yang H."/>
            <person name="Song W."/>
            <person name="Hou L."/>
            <person name="Xu J."/>
            <person name="Tong Z."/>
            <person name="Xu A."/>
            <person name="Yuan X."/>
            <person name="Wang W."/>
            <person name="Yang Q."/>
            <person name="Chen L."/>
            <person name="Sun Z."/>
            <person name="Wang K."/>
            <person name="Pan B."/>
            <person name="Chen J."/>
            <person name="Bao Y."/>
            <person name="Liu F."/>
            <person name="Qi X."/>
            <person name="Gang D.R."/>
            <person name="Wen J."/>
            <person name="Li J."/>
        </authorList>
    </citation>
    <scope>NUCLEOTIDE SEQUENCE</scope>
    <source>
        <strain evidence="13">Dzin_1.0</strain>
    </source>
</reference>
<evidence type="ECO:0000313" key="13">
    <source>
        <dbReference type="EMBL" id="KAJ0974809.1"/>
    </source>
</evidence>
<comment type="subcellular location">
    <subcellularLocation>
        <location evidence="1">Mitochondrion inner membrane</location>
        <topology evidence="1">Peripheral membrane protein</topology>
        <orientation evidence="1">Intermembrane side</orientation>
    </subcellularLocation>
</comment>
<evidence type="ECO:0000256" key="2">
    <source>
        <dbReference type="ARBA" id="ARBA00006498"/>
    </source>
</evidence>
<keyword evidence="5" id="KW-0999">Mitochondrion inner membrane</keyword>
<evidence type="ECO:0000259" key="12">
    <source>
        <dbReference type="Pfam" id="PF02320"/>
    </source>
</evidence>
<evidence type="ECO:0000256" key="4">
    <source>
        <dbReference type="ARBA" id="ARBA00022660"/>
    </source>
</evidence>